<organism evidence="6 7">
    <name type="scientific">Leptobrachium leishanense</name>
    <name type="common">Leishan spiny toad</name>
    <dbReference type="NCBI Taxonomy" id="445787"/>
    <lineage>
        <taxon>Eukaryota</taxon>
        <taxon>Metazoa</taxon>
        <taxon>Chordata</taxon>
        <taxon>Craniata</taxon>
        <taxon>Vertebrata</taxon>
        <taxon>Euteleostomi</taxon>
        <taxon>Amphibia</taxon>
        <taxon>Batrachia</taxon>
        <taxon>Anura</taxon>
        <taxon>Pelobatoidea</taxon>
        <taxon>Megophryidae</taxon>
        <taxon>Leptobrachium</taxon>
    </lineage>
</organism>
<dbReference type="Proteomes" id="UP000694569">
    <property type="component" value="Unplaced"/>
</dbReference>
<reference evidence="6" key="2">
    <citation type="submission" date="2025-09" db="UniProtKB">
        <authorList>
            <consortium name="Ensembl"/>
        </authorList>
    </citation>
    <scope>IDENTIFICATION</scope>
</reference>
<evidence type="ECO:0000256" key="2">
    <source>
        <dbReference type="ARBA" id="ARBA00023054"/>
    </source>
</evidence>
<dbReference type="PANTHER" id="PTHR47147">
    <property type="entry name" value="SYNCOILIN"/>
    <property type="match status" value="1"/>
</dbReference>
<keyword evidence="2 3" id="KW-0175">Coiled coil</keyword>
<feature type="region of interest" description="Disordered" evidence="4">
    <location>
        <begin position="182"/>
        <end position="207"/>
    </location>
</feature>
<feature type="compositionally biased region" description="Low complexity" evidence="4">
    <location>
        <begin position="182"/>
        <end position="194"/>
    </location>
</feature>
<dbReference type="InterPro" id="IPR039008">
    <property type="entry name" value="IF_rod_dom"/>
</dbReference>
<dbReference type="GO" id="GO:0005882">
    <property type="term" value="C:intermediate filament"/>
    <property type="evidence" value="ECO:0007669"/>
    <property type="project" value="UniProtKB-KW"/>
</dbReference>
<dbReference type="SMART" id="SM01391">
    <property type="entry name" value="Filament"/>
    <property type="match status" value="1"/>
</dbReference>
<dbReference type="InterPro" id="IPR027702">
    <property type="entry name" value="Syncoilin"/>
</dbReference>
<accession>A0A8C5LZI3</accession>
<dbReference type="Pfam" id="PF00038">
    <property type="entry name" value="Filament"/>
    <property type="match status" value="1"/>
</dbReference>
<keyword evidence="1" id="KW-0403">Intermediate filament</keyword>
<dbReference type="GeneTree" id="ENSGT00390000018108"/>
<dbReference type="OrthoDB" id="8842296at2759"/>
<proteinExistence type="predicted"/>
<sequence>IGAQRGAWVKKTQRVTEVKKRTVTRSLEKIGILTLTAQENQEPTSAHSSPSVSPEPLSLQDVGVRFQYCIAAVEDLERERDDLIHELAVLREPSLEAVRQAHEEVVQAFGQRARVELERDALKEEIRVVRRRLFRVTRECVACQYQLDNQQKELEKKAAEREDLETLAARLREELNQLRETFSQQRETQQQSLQTPRSRRTSREIQERRRLSAELQSLIEEQHSSLEELYEPKLLQLLDRCERGARALQAVQEELQKLREETRPLQAEAYSLRLQKCSLQEQISLLKKKRGDEVLIYREQLQELENTKREIKICVQLQQHQNKEMEELRKSLTQELAIYKGCLEIYGQLFKSVTKKE</sequence>
<dbReference type="AlphaFoldDB" id="A0A8C5LZI3"/>
<dbReference type="PANTHER" id="PTHR47147:SF1">
    <property type="entry name" value="SYNCOILIN"/>
    <property type="match status" value="1"/>
</dbReference>
<evidence type="ECO:0000256" key="3">
    <source>
        <dbReference type="SAM" id="Coils"/>
    </source>
</evidence>
<evidence type="ECO:0000259" key="5">
    <source>
        <dbReference type="SMART" id="SM01391"/>
    </source>
</evidence>
<evidence type="ECO:0000256" key="1">
    <source>
        <dbReference type="ARBA" id="ARBA00022754"/>
    </source>
</evidence>
<evidence type="ECO:0000256" key="4">
    <source>
        <dbReference type="SAM" id="MobiDB-lite"/>
    </source>
</evidence>
<feature type="coiled-coil region" evidence="3">
    <location>
        <begin position="241"/>
        <end position="268"/>
    </location>
</feature>
<gene>
    <name evidence="6" type="primary">SYNC</name>
</gene>
<dbReference type="Ensembl" id="ENSLLET00000005787.1">
    <property type="protein sequence ID" value="ENSLLEP00000005546.1"/>
    <property type="gene ID" value="ENSLLEG00000003510.1"/>
</dbReference>
<reference evidence="6" key="1">
    <citation type="submission" date="2025-08" db="UniProtKB">
        <authorList>
            <consortium name="Ensembl"/>
        </authorList>
    </citation>
    <scope>IDENTIFICATION</scope>
</reference>
<keyword evidence="7" id="KW-1185">Reference proteome</keyword>
<feature type="domain" description="IF rod" evidence="5">
    <location>
        <begin position="54"/>
        <end position="351"/>
    </location>
</feature>
<name>A0A8C5LZI3_9ANUR</name>
<evidence type="ECO:0000313" key="6">
    <source>
        <dbReference type="Ensembl" id="ENSLLEP00000005546.1"/>
    </source>
</evidence>
<evidence type="ECO:0000313" key="7">
    <source>
        <dbReference type="Proteomes" id="UP000694569"/>
    </source>
</evidence>
<protein>
    <submittedName>
        <fullName evidence="6">Syncoilin, intermediate filament protein</fullName>
    </submittedName>
</protein>